<keyword evidence="6" id="KW-1185">Reference proteome</keyword>
<dbReference type="KEGG" id="pmic:NW74_06020"/>
<dbReference type="GO" id="GO:0006950">
    <property type="term" value="P:response to stress"/>
    <property type="evidence" value="ECO:0007669"/>
    <property type="project" value="TreeGrafter"/>
</dbReference>
<sequence length="148" mass="17314">MFVSKYKNNSEKSTGLLFMRVYNKWHFMIKNELKKVNLTHPQFVVLASLAYLSQNNIEVTQVMISKISGIDVMTVSQILNLLEKHNFVKRKEHSKDTRAKTVVLNKKGEEILQKAVPLVERIDEIFFGKLDNDEDRFKQFLAKLNQEL</sequence>
<evidence type="ECO:0000313" key="6">
    <source>
        <dbReference type="Proteomes" id="UP000031386"/>
    </source>
</evidence>
<organism evidence="5 6">
    <name type="scientific">Parvimonas micra</name>
    <dbReference type="NCBI Taxonomy" id="33033"/>
    <lineage>
        <taxon>Bacteria</taxon>
        <taxon>Bacillati</taxon>
        <taxon>Bacillota</taxon>
        <taxon>Tissierellia</taxon>
        <taxon>Tissierellales</taxon>
        <taxon>Peptoniphilaceae</taxon>
        <taxon>Parvimonas</taxon>
    </lineage>
</organism>
<dbReference type="STRING" id="33033.NW74_06020"/>
<dbReference type="InterPro" id="IPR000835">
    <property type="entry name" value="HTH_MarR-typ"/>
</dbReference>
<keyword evidence="1" id="KW-0805">Transcription regulation</keyword>
<dbReference type="InterPro" id="IPR039422">
    <property type="entry name" value="MarR/SlyA-like"/>
</dbReference>
<accession>A0A0B4S267</accession>
<feature type="domain" description="HTH marR-type" evidence="4">
    <location>
        <begin position="1"/>
        <end position="146"/>
    </location>
</feature>
<evidence type="ECO:0000256" key="3">
    <source>
        <dbReference type="ARBA" id="ARBA00023163"/>
    </source>
</evidence>
<dbReference type="GO" id="GO:0003677">
    <property type="term" value="F:DNA binding"/>
    <property type="evidence" value="ECO:0007669"/>
    <property type="project" value="UniProtKB-KW"/>
</dbReference>
<keyword evidence="3" id="KW-0804">Transcription</keyword>
<evidence type="ECO:0000256" key="2">
    <source>
        <dbReference type="ARBA" id="ARBA00023125"/>
    </source>
</evidence>
<dbReference type="InterPro" id="IPR036388">
    <property type="entry name" value="WH-like_DNA-bd_sf"/>
</dbReference>
<dbReference type="SUPFAM" id="SSF46785">
    <property type="entry name" value="Winged helix' DNA-binding domain"/>
    <property type="match status" value="1"/>
</dbReference>
<dbReference type="SMART" id="SM00347">
    <property type="entry name" value="HTH_MARR"/>
    <property type="match status" value="1"/>
</dbReference>
<dbReference type="GO" id="GO:0003700">
    <property type="term" value="F:DNA-binding transcription factor activity"/>
    <property type="evidence" value="ECO:0007669"/>
    <property type="project" value="InterPro"/>
</dbReference>
<evidence type="ECO:0000313" key="5">
    <source>
        <dbReference type="EMBL" id="AIZ36922.1"/>
    </source>
</evidence>
<dbReference type="OrthoDB" id="9806864at2"/>
<dbReference type="RefSeq" id="WP_041954437.1">
    <property type="nucleotide sequence ID" value="NZ_CP009761.1"/>
</dbReference>
<dbReference type="InterPro" id="IPR036390">
    <property type="entry name" value="WH_DNA-bd_sf"/>
</dbReference>
<gene>
    <name evidence="5" type="ORF">NW74_06020</name>
</gene>
<dbReference type="InterPro" id="IPR055166">
    <property type="entry name" value="Transc_reg_Sar_Rot_HTH"/>
</dbReference>
<dbReference type="PANTHER" id="PTHR33164">
    <property type="entry name" value="TRANSCRIPTIONAL REGULATOR, MARR FAMILY"/>
    <property type="match status" value="1"/>
</dbReference>
<dbReference type="PRINTS" id="PR00598">
    <property type="entry name" value="HTHMARR"/>
</dbReference>
<dbReference type="PANTHER" id="PTHR33164:SF64">
    <property type="entry name" value="TRANSCRIPTIONAL REGULATOR SLYA"/>
    <property type="match status" value="1"/>
</dbReference>
<proteinExistence type="predicted"/>
<keyword evidence="2" id="KW-0238">DNA-binding</keyword>
<dbReference type="EMBL" id="CP009761">
    <property type="protein sequence ID" value="AIZ36922.1"/>
    <property type="molecule type" value="Genomic_DNA"/>
</dbReference>
<dbReference type="Proteomes" id="UP000031386">
    <property type="component" value="Chromosome"/>
</dbReference>
<dbReference type="PROSITE" id="PS50995">
    <property type="entry name" value="HTH_MARR_2"/>
    <property type="match status" value="1"/>
</dbReference>
<dbReference type="Gene3D" id="1.10.10.10">
    <property type="entry name" value="Winged helix-like DNA-binding domain superfamily/Winged helix DNA-binding domain"/>
    <property type="match status" value="1"/>
</dbReference>
<evidence type="ECO:0000259" key="4">
    <source>
        <dbReference type="PROSITE" id="PS50995"/>
    </source>
</evidence>
<name>A0A0B4S267_9FIRM</name>
<evidence type="ECO:0000256" key="1">
    <source>
        <dbReference type="ARBA" id="ARBA00023015"/>
    </source>
</evidence>
<dbReference type="AlphaFoldDB" id="A0A0B4S267"/>
<protein>
    <submittedName>
        <fullName evidence="5">MarR family transcriptional regulator</fullName>
    </submittedName>
</protein>
<reference evidence="5 6" key="1">
    <citation type="submission" date="2014-10" db="EMBL/GenBank/DDBJ databases">
        <title>Complete genome sequence of Parvimonas micra KCOM 1535 (= ChDC B708).</title>
        <authorList>
            <person name="Kook J.-K."/>
            <person name="Park S.-N."/>
            <person name="Lim Y.K."/>
            <person name="Roh H."/>
        </authorList>
    </citation>
    <scope>NUCLEOTIDE SEQUENCE [LARGE SCALE GENOMIC DNA]</scope>
    <source>
        <strain evidence="6">KCOM 1535 / ChDC B708</strain>
    </source>
</reference>
<dbReference type="Pfam" id="PF22381">
    <property type="entry name" value="Staph_reg_Sar_Rot"/>
    <property type="match status" value="1"/>
</dbReference>